<evidence type="ECO:0000256" key="4">
    <source>
        <dbReference type="ARBA" id="ARBA00022519"/>
    </source>
</evidence>
<feature type="compositionally biased region" description="Gly residues" evidence="6">
    <location>
        <begin position="401"/>
        <end position="412"/>
    </location>
</feature>
<dbReference type="GO" id="GO:0015562">
    <property type="term" value="F:efflux transmembrane transporter activity"/>
    <property type="evidence" value="ECO:0007669"/>
    <property type="project" value="TreeGrafter"/>
</dbReference>
<dbReference type="InterPro" id="IPR058626">
    <property type="entry name" value="MdtA-like_b-barrel"/>
</dbReference>
<dbReference type="Proteomes" id="UP000274786">
    <property type="component" value="Unassembled WGS sequence"/>
</dbReference>
<protein>
    <submittedName>
        <fullName evidence="11">Multidrug efflux system membrane fusion protein</fullName>
    </submittedName>
</protein>
<feature type="domain" description="YknX-like C-terminal permuted SH3-like" evidence="10">
    <location>
        <begin position="311"/>
        <end position="379"/>
    </location>
</feature>
<dbReference type="RefSeq" id="WP_121040573.1">
    <property type="nucleotide sequence ID" value="NZ_RCDC01000004.1"/>
</dbReference>
<keyword evidence="5" id="KW-0472">Membrane</keyword>
<dbReference type="FunFam" id="2.40.420.20:FF:000001">
    <property type="entry name" value="Efflux RND transporter periplasmic adaptor subunit"/>
    <property type="match status" value="1"/>
</dbReference>
<dbReference type="Pfam" id="PF25944">
    <property type="entry name" value="Beta-barrel_RND"/>
    <property type="match status" value="1"/>
</dbReference>
<gene>
    <name evidence="11" type="ORF">BCL79_2073</name>
</gene>
<comment type="caution">
    <text evidence="11">The sequence shown here is derived from an EMBL/GenBank/DDBJ whole genome shotgun (WGS) entry which is preliminary data.</text>
</comment>
<evidence type="ECO:0000256" key="5">
    <source>
        <dbReference type="ARBA" id="ARBA00023136"/>
    </source>
</evidence>
<evidence type="ECO:0000259" key="10">
    <source>
        <dbReference type="Pfam" id="PF25989"/>
    </source>
</evidence>
<feature type="region of interest" description="Disordered" evidence="6">
    <location>
        <begin position="28"/>
        <end position="49"/>
    </location>
</feature>
<dbReference type="SUPFAM" id="SSF111369">
    <property type="entry name" value="HlyD-like secretion proteins"/>
    <property type="match status" value="1"/>
</dbReference>
<feature type="domain" description="Multidrug resistance protein MdtA-like barrel-sandwich hybrid" evidence="8">
    <location>
        <begin position="77"/>
        <end position="217"/>
    </location>
</feature>
<dbReference type="GO" id="GO:1990281">
    <property type="term" value="C:efflux pump complex"/>
    <property type="evidence" value="ECO:0007669"/>
    <property type="project" value="TreeGrafter"/>
</dbReference>
<evidence type="ECO:0000256" key="1">
    <source>
        <dbReference type="ARBA" id="ARBA00004533"/>
    </source>
</evidence>
<evidence type="ECO:0000256" key="2">
    <source>
        <dbReference type="ARBA" id="ARBA00009477"/>
    </source>
</evidence>
<keyword evidence="3" id="KW-1003">Cell membrane</keyword>
<evidence type="ECO:0000256" key="3">
    <source>
        <dbReference type="ARBA" id="ARBA00022475"/>
    </source>
</evidence>
<dbReference type="PANTHER" id="PTHR30469">
    <property type="entry name" value="MULTIDRUG RESISTANCE PROTEIN MDTA"/>
    <property type="match status" value="1"/>
</dbReference>
<keyword evidence="4" id="KW-0997">Cell inner membrane</keyword>
<feature type="region of interest" description="Disordered" evidence="6">
    <location>
        <begin position="393"/>
        <end position="412"/>
    </location>
</feature>
<dbReference type="OrthoDB" id="9783047at2"/>
<dbReference type="Pfam" id="PF25917">
    <property type="entry name" value="BSH_RND"/>
    <property type="match status" value="1"/>
</dbReference>
<evidence type="ECO:0000259" key="8">
    <source>
        <dbReference type="Pfam" id="PF25917"/>
    </source>
</evidence>
<dbReference type="Pfam" id="PF25989">
    <property type="entry name" value="YknX_C"/>
    <property type="match status" value="1"/>
</dbReference>
<dbReference type="Gene3D" id="2.40.30.170">
    <property type="match status" value="1"/>
</dbReference>
<organism evidence="11 12">
    <name type="scientific">Stenotrophomonas rhizophila</name>
    <dbReference type="NCBI Taxonomy" id="216778"/>
    <lineage>
        <taxon>Bacteria</taxon>
        <taxon>Pseudomonadati</taxon>
        <taxon>Pseudomonadota</taxon>
        <taxon>Gammaproteobacteria</taxon>
        <taxon>Lysobacterales</taxon>
        <taxon>Lysobacteraceae</taxon>
        <taxon>Stenotrophomonas</taxon>
    </lineage>
</organism>
<sequence>MSRFWKIVLLVVAVLVVAVVGMRLMGGKKGDAGGPAAEGRQGGDPANAGPVPVTVIDAVRQDVPVYASALGTVAAMNTVTVSPQVGGQLISLNFKEGQEVKKGDLLAQIDPRTLQASYDEAAAAKRQNQAQLATARSNYQRSNSAEYRQYVAKTDLDTQRNQVAQFESAVAANEASMRAAQVQLQYTRVTAPISGIAGIRAVDAGNIVSAGTALVTLTQIHPIHVVFNLPERQLPAVRQAQAAGPVDIAALDRNDAHVLTDGGKLDVVDNQISSDSGTFRARALFDNEDNSLWPGQFVNVRMQLRTIAGGVVIPTQAVMRGPDGEYVYIVKPDSTVAMQTVKSGVEVGDSQVQITEGLKGGERVVSEGQFRLKPGAKVTALKPGETPAAPTEAELKAAQQQGGGGRRGGGPR</sequence>
<evidence type="ECO:0000259" key="7">
    <source>
        <dbReference type="Pfam" id="PF25876"/>
    </source>
</evidence>
<dbReference type="Pfam" id="PF25876">
    <property type="entry name" value="HH_MFP_RND"/>
    <property type="match status" value="1"/>
</dbReference>
<dbReference type="InterPro" id="IPR058637">
    <property type="entry name" value="YknX-like_C"/>
</dbReference>
<comment type="subcellular location">
    <subcellularLocation>
        <location evidence="1">Cell inner membrane</location>
    </subcellularLocation>
</comment>
<feature type="domain" description="Multidrug resistance protein MdtA-like beta-barrel" evidence="9">
    <location>
        <begin position="222"/>
        <end position="304"/>
    </location>
</feature>
<evidence type="ECO:0000259" key="9">
    <source>
        <dbReference type="Pfam" id="PF25944"/>
    </source>
</evidence>
<evidence type="ECO:0000313" key="12">
    <source>
        <dbReference type="Proteomes" id="UP000274786"/>
    </source>
</evidence>
<dbReference type="AlphaFoldDB" id="A0A498CVQ9"/>
<proteinExistence type="inferred from homology"/>
<dbReference type="InterPro" id="IPR006143">
    <property type="entry name" value="RND_pump_MFP"/>
</dbReference>
<comment type="similarity">
    <text evidence="2">Belongs to the membrane fusion protein (MFP) (TC 8.A.1) family.</text>
</comment>
<dbReference type="InterPro" id="IPR058624">
    <property type="entry name" value="MdtA-like_HH"/>
</dbReference>
<dbReference type="Gene3D" id="1.10.287.470">
    <property type="entry name" value="Helix hairpin bin"/>
    <property type="match status" value="1"/>
</dbReference>
<dbReference type="InterPro" id="IPR058625">
    <property type="entry name" value="MdtA-like_BSH"/>
</dbReference>
<evidence type="ECO:0000256" key="6">
    <source>
        <dbReference type="SAM" id="MobiDB-lite"/>
    </source>
</evidence>
<dbReference type="EMBL" id="RCDC01000004">
    <property type="protein sequence ID" value="RLK57662.1"/>
    <property type="molecule type" value="Genomic_DNA"/>
</dbReference>
<reference evidence="11 12" key="1">
    <citation type="submission" date="2018-10" db="EMBL/GenBank/DDBJ databases">
        <title>Comparative analysis of microorganisms from saline springs in Andes Mountain Range, Colombia.</title>
        <authorList>
            <person name="Rubin E."/>
        </authorList>
    </citation>
    <scope>NUCLEOTIDE SEQUENCE [LARGE SCALE GENOMIC DNA]</scope>
    <source>
        <strain evidence="11 12">USBA GBX 843</strain>
    </source>
</reference>
<dbReference type="Gene3D" id="2.40.420.20">
    <property type="match status" value="1"/>
</dbReference>
<dbReference type="GO" id="GO:0005886">
    <property type="term" value="C:plasma membrane"/>
    <property type="evidence" value="ECO:0007669"/>
    <property type="project" value="UniProtKB-SubCell"/>
</dbReference>
<name>A0A498CVQ9_9GAMM</name>
<evidence type="ECO:0000313" key="11">
    <source>
        <dbReference type="EMBL" id="RLK57662.1"/>
    </source>
</evidence>
<dbReference type="NCBIfam" id="TIGR01730">
    <property type="entry name" value="RND_mfp"/>
    <property type="match status" value="1"/>
</dbReference>
<accession>A0A498CVQ9</accession>
<dbReference type="PANTHER" id="PTHR30469:SF36">
    <property type="entry name" value="BLL3903 PROTEIN"/>
    <property type="match status" value="1"/>
</dbReference>
<dbReference type="Gene3D" id="2.40.50.100">
    <property type="match status" value="1"/>
</dbReference>
<feature type="domain" description="Multidrug resistance protein MdtA-like alpha-helical hairpin" evidence="7">
    <location>
        <begin position="118"/>
        <end position="187"/>
    </location>
</feature>